<comment type="caution">
    <text evidence="8">The sequence shown here is derived from an EMBL/GenBank/DDBJ whole genome shotgun (WGS) entry which is preliminary data.</text>
</comment>
<reference evidence="8" key="2">
    <citation type="submission" date="2020-11" db="EMBL/GenBank/DDBJ databases">
        <authorList>
            <person name="McCartney M.A."/>
            <person name="Auch B."/>
            <person name="Kono T."/>
            <person name="Mallez S."/>
            <person name="Becker A."/>
            <person name="Gohl D.M."/>
            <person name="Silverstein K.A.T."/>
            <person name="Koren S."/>
            <person name="Bechman K.B."/>
            <person name="Herman A."/>
            <person name="Abrahante J.E."/>
            <person name="Garbe J."/>
        </authorList>
    </citation>
    <scope>NUCLEOTIDE SEQUENCE</scope>
    <source>
        <strain evidence="8">Duluth1</strain>
        <tissue evidence="8">Whole animal</tissue>
    </source>
</reference>
<keyword evidence="9" id="KW-1185">Reference proteome</keyword>
<dbReference type="AlphaFoldDB" id="A0A9D4N9S1"/>
<dbReference type="EMBL" id="JAIWYP010000001">
    <property type="protein sequence ID" value="KAH3889317.1"/>
    <property type="molecule type" value="Genomic_DNA"/>
</dbReference>
<evidence type="ECO:0000313" key="8">
    <source>
        <dbReference type="EMBL" id="KAH3889317.1"/>
    </source>
</evidence>
<accession>A0A9D4N9S1</accession>
<reference evidence="8" key="1">
    <citation type="journal article" date="2019" name="bioRxiv">
        <title>The Genome of the Zebra Mussel, Dreissena polymorpha: A Resource for Invasive Species Research.</title>
        <authorList>
            <person name="McCartney M.A."/>
            <person name="Auch B."/>
            <person name="Kono T."/>
            <person name="Mallez S."/>
            <person name="Zhang Y."/>
            <person name="Obille A."/>
            <person name="Becker A."/>
            <person name="Abrahante J.E."/>
            <person name="Garbe J."/>
            <person name="Badalamenti J.P."/>
            <person name="Herman A."/>
            <person name="Mangelson H."/>
            <person name="Liachko I."/>
            <person name="Sullivan S."/>
            <person name="Sone E.D."/>
            <person name="Koren S."/>
            <person name="Silverstein K.A.T."/>
            <person name="Beckman K.B."/>
            <person name="Gohl D.M."/>
        </authorList>
    </citation>
    <scope>NUCLEOTIDE SEQUENCE</scope>
    <source>
        <strain evidence="8">Duluth1</strain>
        <tissue evidence="8">Whole animal</tissue>
    </source>
</reference>
<dbReference type="SMART" id="SM00179">
    <property type="entry name" value="EGF_CA"/>
    <property type="match status" value="1"/>
</dbReference>
<dbReference type="PANTHER" id="PTHR12916:SF9">
    <property type="entry name" value="NEUROGENIC LOCUS NOTCH HOMOLOG PROTEIN 1-RELATED"/>
    <property type="match status" value="1"/>
</dbReference>
<protein>
    <recommendedName>
        <fullName evidence="7">EGF-like domain-containing protein</fullName>
    </recommendedName>
</protein>
<name>A0A9D4N9S1_DREPO</name>
<dbReference type="InterPro" id="IPR001881">
    <property type="entry name" value="EGF-like_Ca-bd_dom"/>
</dbReference>
<dbReference type="Pfam" id="PF00008">
    <property type="entry name" value="EGF"/>
    <property type="match status" value="1"/>
</dbReference>
<evidence type="ECO:0000256" key="4">
    <source>
        <dbReference type="ARBA" id="ARBA00023180"/>
    </source>
</evidence>
<evidence type="ECO:0000256" key="3">
    <source>
        <dbReference type="ARBA" id="ARBA00023157"/>
    </source>
</evidence>
<dbReference type="FunFam" id="2.10.25.10:FF:000143">
    <property type="entry name" value="Protein crumbs 1"/>
    <property type="match status" value="1"/>
</dbReference>
<feature type="chain" id="PRO_5039337727" description="EGF-like domain-containing protein" evidence="6">
    <location>
        <begin position="21"/>
        <end position="79"/>
    </location>
</feature>
<dbReference type="PANTHER" id="PTHR12916">
    <property type="entry name" value="CYTOCHROME C OXIDASE POLYPEPTIDE VIC-2"/>
    <property type="match status" value="1"/>
</dbReference>
<keyword evidence="1 5" id="KW-0245">EGF-like domain</keyword>
<feature type="domain" description="EGF-like" evidence="7">
    <location>
        <begin position="36"/>
        <end position="72"/>
    </location>
</feature>
<dbReference type="GO" id="GO:0005509">
    <property type="term" value="F:calcium ion binding"/>
    <property type="evidence" value="ECO:0007669"/>
    <property type="project" value="InterPro"/>
</dbReference>
<evidence type="ECO:0000256" key="6">
    <source>
        <dbReference type="SAM" id="SignalP"/>
    </source>
</evidence>
<dbReference type="PRINTS" id="PR00010">
    <property type="entry name" value="EGFBLOOD"/>
</dbReference>
<comment type="caution">
    <text evidence="5">Lacks conserved residue(s) required for the propagation of feature annotation.</text>
</comment>
<dbReference type="CDD" id="cd00054">
    <property type="entry name" value="EGF_CA"/>
    <property type="match status" value="1"/>
</dbReference>
<organism evidence="8 9">
    <name type="scientific">Dreissena polymorpha</name>
    <name type="common">Zebra mussel</name>
    <name type="synonym">Mytilus polymorpha</name>
    <dbReference type="NCBI Taxonomy" id="45954"/>
    <lineage>
        <taxon>Eukaryota</taxon>
        <taxon>Metazoa</taxon>
        <taxon>Spiralia</taxon>
        <taxon>Lophotrochozoa</taxon>
        <taxon>Mollusca</taxon>
        <taxon>Bivalvia</taxon>
        <taxon>Autobranchia</taxon>
        <taxon>Heteroconchia</taxon>
        <taxon>Euheterodonta</taxon>
        <taxon>Imparidentia</taxon>
        <taxon>Neoheterodontei</taxon>
        <taxon>Myida</taxon>
        <taxon>Dreissenoidea</taxon>
        <taxon>Dreissenidae</taxon>
        <taxon>Dreissena</taxon>
    </lineage>
</organism>
<keyword evidence="3 5" id="KW-1015">Disulfide bond</keyword>
<dbReference type="PROSITE" id="PS00022">
    <property type="entry name" value="EGF_1"/>
    <property type="match status" value="1"/>
</dbReference>
<dbReference type="GO" id="GO:0005112">
    <property type="term" value="F:Notch binding"/>
    <property type="evidence" value="ECO:0007669"/>
    <property type="project" value="TreeGrafter"/>
</dbReference>
<proteinExistence type="predicted"/>
<dbReference type="InterPro" id="IPR000742">
    <property type="entry name" value="EGF"/>
</dbReference>
<dbReference type="PROSITE" id="PS50026">
    <property type="entry name" value="EGF_3"/>
    <property type="match status" value="1"/>
</dbReference>
<evidence type="ECO:0000256" key="2">
    <source>
        <dbReference type="ARBA" id="ARBA00022737"/>
    </source>
</evidence>
<feature type="disulfide bond" evidence="5">
    <location>
        <begin position="62"/>
        <end position="71"/>
    </location>
</feature>
<sequence length="79" mass="8595">MKSVLELHFIAVIDTLIACAKTPTQNLVPPNYKKDYINECASSPCKNGATCNDNVSKFNCSCEAGFTGHFCETDIDECA</sequence>
<dbReference type="InterPro" id="IPR000152">
    <property type="entry name" value="EGF-type_Asp/Asn_hydroxyl_site"/>
</dbReference>
<gene>
    <name evidence="8" type="ORF">DPMN_013370</name>
</gene>
<evidence type="ECO:0000256" key="1">
    <source>
        <dbReference type="ARBA" id="ARBA00022536"/>
    </source>
</evidence>
<keyword evidence="6" id="KW-0732">Signal</keyword>
<feature type="signal peptide" evidence="6">
    <location>
        <begin position="1"/>
        <end position="20"/>
    </location>
</feature>
<evidence type="ECO:0000259" key="7">
    <source>
        <dbReference type="PROSITE" id="PS50026"/>
    </source>
</evidence>
<keyword evidence="4" id="KW-0325">Glycoprotein</keyword>
<dbReference type="PROSITE" id="PS00010">
    <property type="entry name" value="ASX_HYDROXYL"/>
    <property type="match status" value="1"/>
</dbReference>
<keyword evidence="2" id="KW-0677">Repeat</keyword>
<dbReference type="Gene3D" id="2.10.25.10">
    <property type="entry name" value="Laminin"/>
    <property type="match status" value="1"/>
</dbReference>
<dbReference type="GO" id="GO:0007219">
    <property type="term" value="P:Notch signaling pathway"/>
    <property type="evidence" value="ECO:0007669"/>
    <property type="project" value="TreeGrafter"/>
</dbReference>
<evidence type="ECO:0000313" key="9">
    <source>
        <dbReference type="Proteomes" id="UP000828390"/>
    </source>
</evidence>
<dbReference type="SUPFAM" id="SSF57196">
    <property type="entry name" value="EGF/Laminin"/>
    <property type="match status" value="1"/>
</dbReference>
<dbReference type="PROSITE" id="PS01186">
    <property type="entry name" value="EGF_2"/>
    <property type="match status" value="1"/>
</dbReference>
<dbReference type="Proteomes" id="UP000828390">
    <property type="component" value="Unassembled WGS sequence"/>
</dbReference>
<dbReference type="SMART" id="SM00181">
    <property type="entry name" value="EGF"/>
    <property type="match status" value="1"/>
</dbReference>
<evidence type="ECO:0000256" key="5">
    <source>
        <dbReference type="PROSITE-ProRule" id="PRU00076"/>
    </source>
</evidence>